<dbReference type="RefSeq" id="WP_220115913.1">
    <property type="nucleotide sequence ID" value="NZ_JAHZUY010000003.1"/>
</dbReference>
<protein>
    <recommendedName>
        <fullName evidence="3">Aminotransferase class V-fold PLP-dependent enzyme</fullName>
    </recommendedName>
</protein>
<sequence length="186" mass="20321">MLPCQRAEFDLPHEVAYLNAASWSPLPRAVLAAGHAGVERKARSWTWGAEHQARQFARARAAAAALIGAEAEDIALIPSVGYGVATAGRILPIPRGARVLVLEDDHSSPTLEWITRATAGGFAVEAVRRPEDGDWTAAVLAPSPAPAPRRWRSPRSRACTGRMAAWWTSSAWPPRCARRARRCWWT</sequence>
<comment type="caution">
    <text evidence="1">The sequence shown here is derived from an EMBL/GenBank/DDBJ whole genome shotgun (WGS) entry which is preliminary data.</text>
</comment>
<evidence type="ECO:0000313" key="1">
    <source>
        <dbReference type="EMBL" id="MBW8268418.1"/>
    </source>
</evidence>
<keyword evidence="2" id="KW-1185">Reference proteome</keyword>
<organism evidence="1 2">
    <name type="scientific">Caldovatus aquaticus</name>
    <dbReference type="NCBI Taxonomy" id="2865671"/>
    <lineage>
        <taxon>Bacteria</taxon>
        <taxon>Pseudomonadati</taxon>
        <taxon>Pseudomonadota</taxon>
        <taxon>Alphaproteobacteria</taxon>
        <taxon>Acetobacterales</taxon>
        <taxon>Roseomonadaceae</taxon>
        <taxon>Caldovatus</taxon>
    </lineage>
</organism>
<dbReference type="InterPro" id="IPR015422">
    <property type="entry name" value="PyrdxlP-dep_Trfase_small"/>
</dbReference>
<gene>
    <name evidence="1" type="ORF">K1J50_02855</name>
</gene>
<evidence type="ECO:0000313" key="2">
    <source>
        <dbReference type="Proteomes" id="UP001519924"/>
    </source>
</evidence>
<dbReference type="InterPro" id="IPR015424">
    <property type="entry name" value="PyrdxlP-dep_Trfase"/>
</dbReference>
<name>A0ABS7EYU1_9PROT</name>
<dbReference type="Gene3D" id="3.90.1150.10">
    <property type="entry name" value="Aspartate Aminotransferase, domain 1"/>
    <property type="match status" value="1"/>
</dbReference>
<accession>A0ABS7EYU1</accession>
<evidence type="ECO:0008006" key="3">
    <source>
        <dbReference type="Google" id="ProtNLM"/>
    </source>
</evidence>
<dbReference type="EMBL" id="JAHZUY010000003">
    <property type="protein sequence ID" value="MBW8268418.1"/>
    <property type="molecule type" value="Genomic_DNA"/>
</dbReference>
<dbReference type="Proteomes" id="UP001519924">
    <property type="component" value="Unassembled WGS sequence"/>
</dbReference>
<dbReference type="SUPFAM" id="SSF53383">
    <property type="entry name" value="PLP-dependent transferases"/>
    <property type="match status" value="1"/>
</dbReference>
<dbReference type="Gene3D" id="3.40.640.10">
    <property type="entry name" value="Type I PLP-dependent aspartate aminotransferase-like (Major domain)"/>
    <property type="match status" value="1"/>
</dbReference>
<proteinExistence type="predicted"/>
<reference evidence="1 2" key="1">
    <citation type="submission" date="2021-08" db="EMBL/GenBank/DDBJ databases">
        <title>Caldovatus sediminis gen. nov., sp. nov., a moderately thermophilic bacterium isolated from a hot spring.</title>
        <authorList>
            <person name="Hu C.-J."/>
            <person name="Li W.-J."/>
            <person name="Xian W.-D."/>
        </authorList>
    </citation>
    <scope>NUCLEOTIDE SEQUENCE [LARGE SCALE GENOMIC DNA]</scope>
    <source>
        <strain evidence="1 2">SYSU G05006</strain>
    </source>
</reference>
<dbReference type="InterPro" id="IPR015421">
    <property type="entry name" value="PyrdxlP-dep_Trfase_major"/>
</dbReference>